<dbReference type="RefSeq" id="WP_119452281.1">
    <property type="nucleotide sequence ID" value="NZ_QWGA01000002.1"/>
</dbReference>
<proteinExistence type="predicted"/>
<dbReference type="Pfam" id="PF13432">
    <property type="entry name" value="TPR_16"/>
    <property type="match status" value="1"/>
</dbReference>
<dbReference type="InterPro" id="IPR027417">
    <property type="entry name" value="P-loop_NTPase"/>
</dbReference>
<dbReference type="Gene3D" id="1.25.40.10">
    <property type="entry name" value="Tetratricopeptide repeat domain"/>
    <property type="match status" value="2"/>
</dbReference>
<dbReference type="SUPFAM" id="SSF52540">
    <property type="entry name" value="P-loop containing nucleoside triphosphate hydrolases"/>
    <property type="match status" value="1"/>
</dbReference>
<dbReference type="Pfam" id="PF14559">
    <property type="entry name" value="TPR_19"/>
    <property type="match status" value="1"/>
</dbReference>
<accession>A0A399RSF0</accession>
<keyword evidence="1 3" id="KW-0808">Transferase</keyword>
<dbReference type="SUPFAM" id="SSF81901">
    <property type="entry name" value="HCP-like"/>
    <property type="match status" value="1"/>
</dbReference>
<evidence type="ECO:0000313" key="3">
    <source>
        <dbReference type="EMBL" id="RIJ33253.1"/>
    </source>
</evidence>
<dbReference type="InterPro" id="IPR026634">
    <property type="entry name" value="TPST-like"/>
</dbReference>
<organism evidence="3 4">
    <name type="scientific">Henriciella algicola</name>
    <dbReference type="NCBI Taxonomy" id="1608422"/>
    <lineage>
        <taxon>Bacteria</taxon>
        <taxon>Pseudomonadati</taxon>
        <taxon>Pseudomonadota</taxon>
        <taxon>Alphaproteobacteria</taxon>
        <taxon>Hyphomonadales</taxon>
        <taxon>Hyphomonadaceae</taxon>
        <taxon>Henriciella</taxon>
    </lineage>
</organism>
<dbReference type="Gene3D" id="3.40.50.300">
    <property type="entry name" value="P-loop containing nucleotide triphosphate hydrolases"/>
    <property type="match status" value="1"/>
</dbReference>
<dbReference type="PROSITE" id="PS50005">
    <property type="entry name" value="TPR"/>
    <property type="match status" value="1"/>
</dbReference>
<evidence type="ECO:0000256" key="2">
    <source>
        <dbReference type="PROSITE-ProRule" id="PRU00339"/>
    </source>
</evidence>
<dbReference type="PANTHER" id="PTHR12788">
    <property type="entry name" value="PROTEIN-TYROSINE SULFOTRANSFERASE 2"/>
    <property type="match status" value="1"/>
</dbReference>
<evidence type="ECO:0000313" key="4">
    <source>
        <dbReference type="Proteomes" id="UP000265845"/>
    </source>
</evidence>
<comment type="caution">
    <text evidence="3">The sequence shown here is derived from an EMBL/GenBank/DDBJ whole genome shotgun (WGS) entry which is preliminary data.</text>
</comment>
<sequence length="610" mass="67051">MPETTDALLETVDRLAGAGQGEEAIVQLKAALKREPRAFALWLRLSSLHYDAGEYSAAIAAMREAERADPMPDGFARIQQAIQSRRYEDARAMAEAMLAEVPGHPRAVFSLAHLARARGDHEAAATHLSISFQHAPANPVLRELHISALEDTGNYAGAIEAAHELARLDNGFAAVHRLLTVLLRYGQNEEALELCERAEMLAGNDSRKLSEINLLRGQLHRILGDKAASVKAFHESLRLHPGQTAAWWGLADLKTYKFTDDARAAMRDLLASSSVNRQQKAQVAFALARASDVPGDQQQAMEAYAKANALQLAFAQNEGRAFGLGFDRTEFSDAIERLKRGFDTAALETQADHLATGPTPIFILGLPRSGSTLLEQILASHSNVEGTMELPVLPSVKRRAHKLCAEALGGDYLNKVGELSADDLAALGQQYVDDSAVFRKEGAAYVTDKLPHNFEHIGLIHKILPHAVIIDIRRNPLDCGLSLYKQYFAAGVGYSYDLRDIGAYYNGYLDLMVHWDAVLPGRVHRVIYEELVAEPEKVITRLLEDIGIGFEPACLSFHENERAVRTASSEQVRQPLNNDGIGQWRAVEHQLAPLKESLGPKTLARFSSVF</sequence>
<feature type="repeat" description="TPR" evidence="2">
    <location>
        <begin position="39"/>
        <end position="72"/>
    </location>
</feature>
<keyword evidence="2" id="KW-0802">TPR repeat</keyword>
<reference evidence="3 4" key="1">
    <citation type="submission" date="2018-08" db="EMBL/GenBank/DDBJ databases">
        <title>Henriciella mobilis sp. nov., isolated from seawater.</title>
        <authorList>
            <person name="Cheng H."/>
            <person name="Wu Y.-H."/>
            <person name="Xu X.-W."/>
            <person name="Guo L.-L."/>
        </authorList>
    </citation>
    <scope>NUCLEOTIDE SEQUENCE [LARGE SCALE GENOMIC DNA]</scope>
    <source>
        <strain evidence="3 4">CCUG67844</strain>
    </source>
</reference>
<evidence type="ECO:0000256" key="1">
    <source>
        <dbReference type="ARBA" id="ARBA00022679"/>
    </source>
</evidence>
<dbReference type="PANTHER" id="PTHR12788:SF10">
    <property type="entry name" value="PROTEIN-TYROSINE SULFOTRANSFERASE"/>
    <property type="match status" value="1"/>
</dbReference>
<keyword evidence="4" id="KW-1185">Reference proteome</keyword>
<dbReference type="GO" id="GO:0008476">
    <property type="term" value="F:protein-tyrosine sulfotransferase activity"/>
    <property type="evidence" value="ECO:0007669"/>
    <property type="project" value="InterPro"/>
</dbReference>
<dbReference type="SMART" id="SM00028">
    <property type="entry name" value="TPR"/>
    <property type="match status" value="4"/>
</dbReference>
<dbReference type="AlphaFoldDB" id="A0A399RSF0"/>
<dbReference type="InterPro" id="IPR011990">
    <property type="entry name" value="TPR-like_helical_dom_sf"/>
</dbReference>
<gene>
    <name evidence="3" type="ORF">D1222_00405</name>
</gene>
<dbReference type="InterPro" id="IPR019734">
    <property type="entry name" value="TPR_rpt"/>
</dbReference>
<dbReference type="SUPFAM" id="SSF48452">
    <property type="entry name" value="TPR-like"/>
    <property type="match status" value="1"/>
</dbReference>
<name>A0A399RSF0_9PROT</name>
<dbReference type="Pfam" id="PF13469">
    <property type="entry name" value="Sulfotransfer_3"/>
    <property type="match status" value="1"/>
</dbReference>
<dbReference type="EMBL" id="QWGA01000002">
    <property type="protein sequence ID" value="RIJ33253.1"/>
    <property type="molecule type" value="Genomic_DNA"/>
</dbReference>
<protein>
    <submittedName>
        <fullName evidence="3">Sulfotransferase family protein</fullName>
    </submittedName>
</protein>
<dbReference type="Proteomes" id="UP000265845">
    <property type="component" value="Unassembled WGS sequence"/>
</dbReference>
<dbReference type="OrthoDB" id="9800698at2"/>